<feature type="transmembrane region" description="Helical" evidence="1">
    <location>
        <begin position="385"/>
        <end position="401"/>
    </location>
</feature>
<accession>A0A3R9P7P6</accession>
<gene>
    <name evidence="3" type="ORF">D7Z54_12605</name>
</gene>
<feature type="domain" description="DUF112" evidence="2">
    <location>
        <begin position="17"/>
        <end position="435"/>
    </location>
</feature>
<feature type="transmembrane region" description="Helical" evidence="1">
    <location>
        <begin position="162"/>
        <end position="181"/>
    </location>
</feature>
<evidence type="ECO:0000259" key="2">
    <source>
        <dbReference type="Pfam" id="PF01970"/>
    </source>
</evidence>
<sequence length="502" mass="52337">MNEIMLGLTNVLSIASILAIVGGMSLGLFVGSMPGLSATMAIAILLPLTFGMDPATGITMLTSLYMGAMYGGSILAILVNTPGTPAAAATTLDGYKMTENGQAGKALGISLTASLVGGVISSIVLLTVAPVLGQVALKIGAVELFAIAVLGLTIIGSLSTGSVIKGLLSGVIGILISLIGMDPITGTTRFTFGSVNLFDGISFVVALIGLFSIPQAFKLIEKDKEKVKASRIKGKMLPSWKEVKLLKTTLVRSGVIGVFTGLIPGTGGDTASWFSYNEAKRFSKEKNKFGTGYAEGLAAPEAANNAVVGGALIPTITLGVPGSSTTAVLLGALMIHGIMPGPTLMTEYANVTYTLLWAVLFSTIFLFGLGLLYTRIAVGVTKIPGRILAPIIVLMSVIGTFAVNNSMFDVMIMFTFGIVGYFMDKLNISVAPMVIGLILGSMLDTSLHQSLTIGDGDWLVFLRNPTSAILLFIALVSILQSTPLFNKVKNIFKKNDSHDHAS</sequence>
<comment type="caution">
    <text evidence="3">The sequence shown here is derived from an EMBL/GenBank/DDBJ whole genome shotgun (WGS) entry which is preliminary data.</text>
</comment>
<feature type="transmembrane region" description="Helical" evidence="1">
    <location>
        <begin position="318"/>
        <end position="339"/>
    </location>
</feature>
<feature type="transmembrane region" description="Helical" evidence="1">
    <location>
        <begin position="135"/>
        <end position="155"/>
    </location>
</feature>
<feature type="transmembrane region" description="Helical" evidence="1">
    <location>
        <begin position="36"/>
        <end position="52"/>
    </location>
</feature>
<dbReference type="OrthoDB" id="9781349at2"/>
<reference evidence="3 4" key="1">
    <citation type="submission" date="2018-10" db="EMBL/GenBank/DDBJ databases">
        <title>Draft genome sequence of Bacillus salarius IM0101, isolated from a hypersaline soil in Inner Mongolia, China.</title>
        <authorList>
            <person name="Yamprayoonswat W."/>
            <person name="Boonvisut S."/>
            <person name="Jumpathong W."/>
            <person name="Sittihan S."/>
            <person name="Ruangsuj P."/>
            <person name="Wanthongcharoen S."/>
            <person name="Thongpramul N."/>
            <person name="Pimmason S."/>
            <person name="Yu B."/>
            <person name="Yasawong M."/>
        </authorList>
    </citation>
    <scope>NUCLEOTIDE SEQUENCE [LARGE SCALE GENOMIC DNA]</scope>
    <source>
        <strain evidence="3 4">IM0101</strain>
    </source>
</reference>
<keyword evidence="4" id="KW-1185">Reference proteome</keyword>
<evidence type="ECO:0000313" key="3">
    <source>
        <dbReference type="EMBL" id="RSL33135.1"/>
    </source>
</evidence>
<feature type="transmembrane region" description="Helical" evidence="1">
    <location>
        <begin position="201"/>
        <end position="220"/>
    </location>
</feature>
<keyword evidence="1" id="KW-0472">Membrane</keyword>
<dbReference type="InterPro" id="IPR002823">
    <property type="entry name" value="DUF112_TM"/>
</dbReference>
<proteinExistence type="predicted"/>
<keyword evidence="1" id="KW-1133">Transmembrane helix</keyword>
<organism evidence="3 4">
    <name type="scientific">Salibacterium salarium</name>
    <dbReference type="NCBI Taxonomy" id="284579"/>
    <lineage>
        <taxon>Bacteria</taxon>
        <taxon>Bacillati</taxon>
        <taxon>Bacillota</taxon>
        <taxon>Bacilli</taxon>
        <taxon>Bacillales</taxon>
        <taxon>Bacillaceae</taxon>
    </lineage>
</organism>
<feature type="transmembrane region" description="Helical" evidence="1">
    <location>
        <begin position="351"/>
        <end position="373"/>
    </location>
</feature>
<dbReference type="RefSeq" id="WP_125556198.1">
    <property type="nucleotide sequence ID" value="NZ_RBVX01000010.1"/>
</dbReference>
<feature type="transmembrane region" description="Helical" evidence="1">
    <location>
        <begin position="106"/>
        <end position="129"/>
    </location>
</feature>
<name>A0A3R9P7P6_9BACI</name>
<evidence type="ECO:0000256" key="1">
    <source>
        <dbReference type="SAM" id="Phobius"/>
    </source>
</evidence>
<evidence type="ECO:0000313" key="4">
    <source>
        <dbReference type="Proteomes" id="UP000275076"/>
    </source>
</evidence>
<dbReference type="AlphaFoldDB" id="A0A3R9P7P6"/>
<dbReference type="PANTHER" id="PTHR35342:SF5">
    <property type="entry name" value="TRICARBOXYLIC TRANSPORT PROTEIN"/>
    <property type="match status" value="1"/>
</dbReference>
<dbReference type="EMBL" id="RBVX01000010">
    <property type="protein sequence ID" value="RSL33135.1"/>
    <property type="molecule type" value="Genomic_DNA"/>
</dbReference>
<dbReference type="Proteomes" id="UP000275076">
    <property type="component" value="Unassembled WGS sequence"/>
</dbReference>
<dbReference type="Pfam" id="PF01970">
    <property type="entry name" value="TctA"/>
    <property type="match status" value="1"/>
</dbReference>
<feature type="transmembrane region" description="Helical" evidence="1">
    <location>
        <begin position="6"/>
        <end position="29"/>
    </location>
</feature>
<keyword evidence="1" id="KW-0812">Transmembrane</keyword>
<dbReference type="PANTHER" id="PTHR35342">
    <property type="entry name" value="TRICARBOXYLIC TRANSPORT PROTEIN"/>
    <property type="match status" value="1"/>
</dbReference>
<feature type="transmembrane region" description="Helical" evidence="1">
    <location>
        <begin position="58"/>
        <end position="79"/>
    </location>
</feature>
<feature type="transmembrane region" description="Helical" evidence="1">
    <location>
        <begin position="430"/>
        <end position="447"/>
    </location>
</feature>
<feature type="transmembrane region" description="Helical" evidence="1">
    <location>
        <begin position="467"/>
        <end position="485"/>
    </location>
</feature>
<protein>
    <submittedName>
        <fullName evidence="3">C4-dicarboxylate ABC transporter permease</fullName>
    </submittedName>
</protein>